<proteinExistence type="inferred from homology"/>
<dbReference type="GO" id="GO:0005737">
    <property type="term" value="C:cytoplasm"/>
    <property type="evidence" value="ECO:0007669"/>
    <property type="project" value="TreeGrafter"/>
</dbReference>
<protein>
    <submittedName>
        <fullName evidence="3">Uncharacterized protein</fullName>
    </submittedName>
</protein>
<comment type="similarity">
    <text evidence="1">Belongs to the UPF0235 family.</text>
</comment>
<evidence type="ECO:0000313" key="3">
    <source>
        <dbReference type="EMBL" id="JAP82199.1"/>
    </source>
</evidence>
<dbReference type="PANTHER" id="PTHR13420:SF7">
    <property type="entry name" value="UPF0235 PROTEIN C15ORF40"/>
    <property type="match status" value="1"/>
</dbReference>
<sequence>MQGRALVAIIRCLGTSQAMPKNKSGAKQASKHGKSTEGTKGAEQTAGAVYSTNTGTVAIRVRAKPGASESRITDVSEDSVGVQIAAPPVDGEANTELIRFLSKLLNLRKSDLSLEKGSRSKDKVVMITAQVSAPDVLCLLKKQIGL</sequence>
<dbReference type="AlphaFoldDB" id="A0A131YSH2"/>
<dbReference type="Gene3D" id="3.30.1200.10">
    <property type="entry name" value="YggU-like"/>
    <property type="match status" value="1"/>
</dbReference>
<dbReference type="InterPro" id="IPR003746">
    <property type="entry name" value="DUF167"/>
</dbReference>
<dbReference type="InterPro" id="IPR036591">
    <property type="entry name" value="YggU-like_sf"/>
</dbReference>
<evidence type="ECO:0000256" key="2">
    <source>
        <dbReference type="SAM" id="MobiDB-lite"/>
    </source>
</evidence>
<dbReference type="SMART" id="SM01152">
    <property type="entry name" value="DUF167"/>
    <property type="match status" value="1"/>
</dbReference>
<evidence type="ECO:0000256" key="1">
    <source>
        <dbReference type="ARBA" id="ARBA00010364"/>
    </source>
</evidence>
<dbReference type="SUPFAM" id="SSF69786">
    <property type="entry name" value="YggU-like"/>
    <property type="match status" value="1"/>
</dbReference>
<dbReference type="PANTHER" id="PTHR13420">
    <property type="entry name" value="UPF0235 PROTEIN C15ORF40"/>
    <property type="match status" value="1"/>
</dbReference>
<dbReference type="Pfam" id="PF02594">
    <property type="entry name" value="DUF167"/>
    <property type="match status" value="1"/>
</dbReference>
<name>A0A131YSH2_RHIAP</name>
<reference evidence="3" key="1">
    <citation type="journal article" date="2016" name="Ticks Tick Borne Dis.">
        <title>De novo assembly and annotation of the salivary gland transcriptome of Rhipicephalus appendiculatus male and female ticks during blood feeding.</title>
        <authorList>
            <person name="de Castro M.H."/>
            <person name="de Klerk D."/>
            <person name="Pienaar R."/>
            <person name="Latif A.A."/>
            <person name="Rees D.J."/>
            <person name="Mans B.J."/>
        </authorList>
    </citation>
    <scope>NUCLEOTIDE SEQUENCE</scope>
    <source>
        <tissue evidence="3">Salivary glands</tissue>
    </source>
</reference>
<dbReference type="EMBL" id="GEDV01006358">
    <property type="protein sequence ID" value="JAP82199.1"/>
    <property type="molecule type" value="Transcribed_RNA"/>
</dbReference>
<accession>A0A131YSH2</accession>
<dbReference type="NCBIfam" id="TIGR00251">
    <property type="entry name" value="DUF167 family protein"/>
    <property type="match status" value="1"/>
</dbReference>
<organism evidence="3">
    <name type="scientific">Rhipicephalus appendiculatus</name>
    <name type="common">Brown ear tick</name>
    <dbReference type="NCBI Taxonomy" id="34631"/>
    <lineage>
        <taxon>Eukaryota</taxon>
        <taxon>Metazoa</taxon>
        <taxon>Ecdysozoa</taxon>
        <taxon>Arthropoda</taxon>
        <taxon>Chelicerata</taxon>
        <taxon>Arachnida</taxon>
        <taxon>Acari</taxon>
        <taxon>Parasitiformes</taxon>
        <taxon>Ixodida</taxon>
        <taxon>Ixodoidea</taxon>
        <taxon>Ixodidae</taxon>
        <taxon>Rhipicephalinae</taxon>
        <taxon>Rhipicephalus</taxon>
        <taxon>Rhipicephalus</taxon>
    </lineage>
</organism>
<dbReference type="HAMAP" id="MF_00634">
    <property type="entry name" value="UPF0235"/>
    <property type="match status" value="1"/>
</dbReference>
<feature type="region of interest" description="Disordered" evidence="2">
    <location>
        <begin position="19"/>
        <end position="47"/>
    </location>
</feature>